<keyword evidence="1" id="KW-0472">Membrane</keyword>
<dbReference type="Proteomes" id="UP000552045">
    <property type="component" value="Unassembled WGS sequence"/>
</dbReference>
<keyword evidence="1" id="KW-0812">Transmembrane</keyword>
<dbReference type="RefSeq" id="WP_179433755.1">
    <property type="nucleotide sequence ID" value="NZ_BAABLC010000002.1"/>
</dbReference>
<evidence type="ECO:0000313" key="3">
    <source>
        <dbReference type="EMBL" id="NYD54994.1"/>
    </source>
</evidence>
<organism evidence="3 4">
    <name type="scientific">Microbacterium pseudoresistens</name>
    <dbReference type="NCBI Taxonomy" id="640634"/>
    <lineage>
        <taxon>Bacteria</taxon>
        <taxon>Bacillati</taxon>
        <taxon>Actinomycetota</taxon>
        <taxon>Actinomycetes</taxon>
        <taxon>Micrococcales</taxon>
        <taxon>Microbacteriaceae</taxon>
        <taxon>Microbacterium</taxon>
    </lineage>
</organism>
<feature type="transmembrane region" description="Helical" evidence="1">
    <location>
        <begin position="12"/>
        <end position="34"/>
    </location>
</feature>
<accession>A0A7Y9EWA3</accession>
<dbReference type="Pfam" id="PF08666">
    <property type="entry name" value="SAF"/>
    <property type="match status" value="1"/>
</dbReference>
<sequence length="205" mass="20751">MTIPRVSRRPWGDLRFLLGVCLIIASVLGVWMVVASARQTTSVLQAARTIVAGQALSSDDVRVVEVALGSITDDYLTPGTLEPGTVATRTIAAGELIPGSAGGDADDARTTSIVVDSAIGIPGAITDGAVVEVWVAPALPDGKGFEQPRILIPSATVADVTHDDSMLGGAQASLELVIDRAQVGDVLSAVTGGASLSVVPAGGRS</sequence>
<reference evidence="3 4" key="1">
    <citation type="submission" date="2020-07" db="EMBL/GenBank/DDBJ databases">
        <title>Sequencing the genomes of 1000 actinobacteria strains.</title>
        <authorList>
            <person name="Klenk H.-P."/>
        </authorList>
    </citation>
    <scope>NUCLEOTIDE SEQUENCE [LARGE SCALE GENOMIC DNA]</scope>
    <source>
        <strain evidence="3 4">DSM 22185</strain>
    </source>
</reference>
<feature type="domain" description="SAF" evidence="2">
    <location>
        <begin position="41"/>
        <end position="103"/>
    </location>
</feature>
<dbReference type="SMART" id="SM00858">
    <property type="entry name" value="SAF"/>
    <property type="match status" value="1"/>
</dbReference>
<evidence type="ECO:0000259" key="2">
    <source>
        <dbReference type="SMART" id="SM00858"/>
    </source>
</evidence>
<dbReference type="Gene3D" id="3.90.1210.10">
    <property type="entry name" value="Antifreeze-like/N-acetylneuraminic acid synthase C-terminal domain"/>
    <property type="match status" value="1"/>
</dbReference>
<proteinExistence type="predicted"/>
<evidence type="ECO:0000313" key="4">
    <source>
        <dbReference type="Proteomes" id="UP000552045"/>
    </source>
</evidence>
<gene>
    <name evidence="3" type="ORF">BKA02_002049</name>
</gene>
<dbReference type="InterPro" id="IPR013974">
    <property type="entry name" value="SAF"/>
</dbReference>
<dbReference type="AlphaFoldDB" id="A0A7Y9EWA3"/>
<dbReference type="CDD" id="cd11614">
    <property type="entry name" value="SAF_CpaB_FlgA_like"/>
    <property type="match status" value="1"/>
</dbReference>
<dbReference type="EMBL" id="JACCBH010000001">
    <property type="protein sequence ID" value="NYD54994.1"/>
    <property type="molecule type" value="Genomic_DNA"/>
</dbReference>
<comment type="caution">
    <text evidence="3">The sequence shown here is derived from an EMBL/GenBank/DDBJ whole genome shotgun (WGS) entry which is preliminary data.</text>
</comment>
<name>A0A7Y9EWA3_9MICO</name>
<keyword evidence="1" id="KW-1133">Transmembrane helix</keyword>
<keyword evidence="4" id="KW-1185">Reference proteome</keyword>
<protein>
    <recommendedName>
        <fullName evidence="2">SAF domain-containing protein</fullName>
    </recommendedName>
</protein>
<evidence type="ECO:0000256" key="1">
    <source>
        <dbReference type="SAM" id="Phobius"/>
    </source>
</evidence>